<evidence type="ECO:0000313" key="2">
    <source>
        <dbReference type="Proteomes" id="UP000316304"/>
    </source>
</evidence>
<comment type="caution">
    <text evidence="1">The sequence shown here is derived from an EMBL/GenBank/DDBJ whole genome shotgun (WGS) entry which is preliminary data.</text>
</comment>
<proteinExistence type="predicted"/>
<dbReference type="AlphaFoldDB" id="A0A5C6CQ27"/>
<dbReference type="EMBL" id="SJPT01000001">
    <property type="protein sequence ID" value="TWU26448.1"/>
    <property type="molecule type" value="Genomic_DNA"/>
</dbReference>
<sequence>MNLRFGRVYRCSLAFRVSEAPDASEAHYKRTHERSGKHGFYVNGFGRPRRERIPNA</sequence>
<accession>A0A5C6CQ27</accession>
<name>A0A5C6CQ27_9BACT</name>
<reference evidence="1 2" key="1">
    <citation type="submission" date="2019-02" db="EMBL/GenBank/DDBJ databases">
        <title>Deep-cultivation of Planctomycetes and their phenomic and genomic characterization uncovers novel biology.</title>
        <authorList>
            <person name="Wiegand S."/>
            <person name="Jogler M."/>
            <person name="Boedeker C."/>
            <person name="Pinto D."/>
            <person name="Vollmers J."/>
            <person name="Rivas-Marin E."/>
            <person name="Kohn T."/>
            <person name="Peeters S.H."/>
            <person name="Heuer A."/>
            <person name="Rast P."/>
            <person name="Oberbeckmann S."/>
            <person name="Bunk B."/>
            <person name="Jeske O."/>
            <person name="Meyerdierks A."/>
            <person name="Storesund J.E."/>
            <person name="Kallscheuer N."/>
            <person name="Luecker S."/>
            <person name="Lage O.M."/>
            <person name="Pohl T."/>
            <person name="Merkel B.J."/>
            <person name="Hornburger P."/>
            <person name="Mueller R.-W."/>
            <person name="Bruemmer F."/>
            <person name="Labrenz M."/>
            <person name="Spormann A.M."/>
            <person name="Op Den Camp H."/>
            <person name="Overmann J."/>
            <person name="Amann R."/>
            <person name="Jetten M.S.M."/>
            <person name="Mascher T."/>
            <person name="Medema M.H."/>
            <person name="Devos D.P."/>
            <person name="Kaster A.-K."/>
            <person name="Ovreas L."/>
            <person name="Rohde M."/>
            <person name="Galperin M.Y."/>
            <person name="Jogler C."/>
        </authorList>
    </citation>
    <scope>NUCLEOTIDE SEQUENCE [LARGE SCALE GENOMIC DNA]</scope>
    <source>
        <strain evidence="1 2">Pla52o</strain>
    </source>
</reference>
<gene>
    <name evidence="1" type="ORF">Pla52o_03010</name>
</gene>
<keyword evidence="2" id="KW-1185">Reference proteome</keyword>
<protein>
    <submittedName>
        <fullName evidence="1">Uncharacterized protein</fullName>
    </submittedName>
</protein>
<evidence type="ECO:0000313" key="1">
    <source>
        <dbReference type="EMBL" id="TWU26448.1"/>
    </source>
</evidence>
<organism evidence="1 2">
    <name type="scientific">Novipirellula galeiformis</name>
    <dbReference type="NCBI Taxonomy" id="2528004"/>
    <lineage>
        <taxon>Bacteria</taxon>
        <taxon>Pseudomonadati</taxon>
        <taxon>Planctomycetota</taxon>
        <taxon>Planctomycetia</taxon>
        <taxon>Pirellulales</taxon>
        <taxon>Pirellulaceae</taxon>
        <taxon>Novipirellula</taxon>
    </lineage>
</organism>
<dbReference type="Proteomes" id="UP000316304">
    <property type="component" value="Unassembled WGS sequence"/>
</dbReference>